<feature type="non-terminal residue" evidence="2">
    <location>
        <position position="186"/>
    </location>
</feature>
<name>A0A383D4M2_9ZZZZ</name>
<accession>A0A383D4M2</accession>
<sequence length="186" mass="21249">MSMSYLTPSIRLRRTPFSNRVDRAGAKAYTVYNHMLLASYYETPEEDYRHLKSAVQVWDVSCERQVEVKGPDALRLVQMTTPRDMSRIQDDQCYYVPMVDAAGRMMNDPVTVCLSQDRYWLSLADSDMLLYCKGLAAGSGLDVEVFEPDVSPLAIQGPKADELVSRVFGEEIVSTRFFRHKTINFQ</sequence>
<protein>
    <recommendedName>
        <fullName evidence="1">GCVT N-terminal domain-containing protein</fullName>
    </recommendedName>
</protein>
<dbReference type="SUPFAM" id="SSF103025">
    <property type="entry name" value="Folate-binding domain"/>
    <property type="match status" value="1"/>
</dbReference>
<dbReference type="Pfam" id="PF01571">
    <property type="entry name" value="GCV_T"/>
    <property type="match status" value="1"/>
</dbReference>
<evidence type="ECO:0000313" key="2">
    <source>
        <dbReference type="EMBL" id="SVE39341.1"/>
    </source>
</evidence>
<dbReference type="Gene3D" id="3.30.1360.120">
    <property type="entry name" value="Probable tRNA modification gtpase trme, domain 1"/>
    <property type="match status" value="1"/>
</dbReference>
<gene>
    <name evidence="2" type="ORF">METZ01_LOCUS492195</name>
</gene>
<dbReference type="InterPro" id="IPR006222">
    <property type="entry name" value="GCVT_N"/>
</dbReference>
<dbReference type="PANTHER" id="PTHR43757">
    <property type="entry name" value="AMINOMETHYLTRANSFERASE"/>
    <property type="match status" value="1"/>
</dbReference>
<dbReference type="InterPro" id="IPR028896">
    <property type="entry name" value="GcvT/YgfZ/DmdA"/>
</dbReference>
<dbReference type="EMBL" id="UINC01214216">
    <property type="protein sequence ID" value="SVE39341.1"/>
    <property type="molecule type" value="Genomic_DNA"/>
</dbReference>
<evidence type="ECO:0000259" key="1">
    <source>
        <dbReference type="Pfam" id="PF01571"/>
    </source>
</evidence>
<proteinExistence type="predicted"/>
<organism evidence="2">
    <name type="scientific">marine metagenome</name>
    <dbReference type="NCBI Taxonomy" id="408172"/>
    <lineage>
        <taxon>unclassified sequences</taxon>
        <taxon>metagenomes</taxon>
        <taxon>ecological metagenomes</taxon>
    </lineage>
</organism>
<feature type="domain" description="GCVT N-terminal" evidence="1">
    <location>
        <begin position="19"/>
        <end position="181"/>
    </location>
</feature>
<dbReference type="AlphaFoldDB" id="A0A383D4M2"/>
<reference evidence="2" key="1">
    <citation type="submission" date="2018-05" db="EMBL/GenBank/DDBJ databases">
        <authorList>
            <person name="Lanie J.A."/>
            <person name="Ng W.-L."/>
            <person name="Kazmierczak K.M."/>
            <person name="Andrzejewski T.M."/>
            <person name="Davidsen T.M."/>
            <person name="Wayne K.J."/>
            <person name="Tettelin H."/>
            <person name="Glass J.I."/>
            <person name="Rusch D."/>
            <person name="Podicherti R."/>
            <person name="Tsui H.-C.T."/>
            <person name="Winkler M.E."/>
        </authorList>
    </citation>
    <scope>NUCLEOTIDE SEQUENCE</scope>
</reference>
<dbReference type="InterPro" id="IPR027266">
    <property type="entry name" value="TrmE/GcvT-like"/>
</dbReference>
<dbReference type="PANTHER" id="PTHR43757:SF2">
    <property type="entry name" value="AMINOMETHYLTRANSFERASE, MITOCHONDRIAL"/>
    <property type="match status" value="1"/>
</dbReference>